<accession>A0ABU4SD06</accession>
<keyword evidence="4" id="KW-1185">Reference proteome</keyword>
<feature type="domain" description="DUF7823" evidence="2">
    <location>
        <begin position="139"/>
        <end position="250"/>
    </location>
</feature>
<dbReference type="InterPro" id="IPR056725">
    <property type="entry name" value="DUF7823"/>
</dbReference>
<protein>
    <submittedName>
        <fullName evidence="3">DUF2829 domain-containing protein</fullName>
    </submittedName>
</protein>
<gene>
    <name evidence="3" type="ORF">FE392_15110</name>
</gene>
<dbReference type="Pfam" id="PF25136">
    <property type="entry name" value="DUF7823"/>
    <property type="match status" value="1"/>
</dbReference>
<evidence type="ECO:0000259" key="2">
    <source>
        <dbReference type="Pfam" id="PF25136"/>
    </source>
</evidence>
<dbReference type="InterPro" id="IPR021361">
    <property type="entry name" value="Tad2-like_dom"/>
</dbReference>
<dbReference type="Pfam" id="PF11195">
    <property type="entry name" value="Tad2-like"/>
    <property type="match status" value="1"/>
</dbReference>
<sequence>MSEVNKPAMNDSDSECYFNPDWYKCNHVVARVGSFPWALIQLQLGKKVRRRNWAVQEYLNFVPRKIKADGQYDYLSHIDEYDAKGNFRPWQPTQEDMMACNWELSYLLVFDLTLGVGTYKNNNKHTGWGYSAAGSDNPWEASFGALNLLQNNTEVGEILEFNFDNEGYLTWRVSYAKNEEMRQKLYVLLKKLAITMYIDDIKYFFGGNSPYKYWISDDGEIRASYTYYDDKEKLISLFNQPEKTKRVYFKLYVN</sequence>
<feature type="domain" description="Thoeris anti-defense 2-like" evidence="1">
    <location>
        <begin position="34"/>
        <end position="104"/>
    </location>
</feature>
<dbReference type="RefSeq" id="WP_319931049.1">
    <property type="nucleotide sequence ID" value="NZ_VCDN01000062.1"/>
</dbReference>
<dbReference type="EMBL" id="VCDN01000062">
    <property type="protein sequence ID" value="MDX7988644.1"/>
    <property type="molecule type" value="Genomic_DNA"/>
</dbReference>
<evidence type="ECO:0000313" key="4">
    <source>
        <dbReference type="Proteomes" id="UP001271890"/>
    </source>
</evidence>
<proteinExistence type="predicted"/>
<name>A0ABU4SD06_9GAMM</name>
<dbReference type="Proteomes" id="UP001271890">
    <property type="component" value="Unassembled WGS sequence"/>
</dbReference>
<comment type="caution">
    <text evidence="3">The sequence shown here is derived from an EMBL/GenBank/DDBJ whole genome shotgun (WGS) entry which is preliminary data.</text>
</comment>
<evidence type="ECO:0000259" key="1">
    <source>
        <dbReference type="Pfam" id="PF11195"/>
    </source>
</evidence>
<evidence type="ECO:0000313" key="3">
    <source>
        <dbReference type="EMBL" id="MDX7988644.1"/>
    </source>
</evidence>
<organism evidence="3 4">
    <name type="scientific">Xenorhabdus santafensis</name>
    <dbReference type="NCBI Taxonomy" id="2582833"/>
    <lineage>
        <taxon>Bacteria</taxon>
        <taxon>Pseudomonadati</taxon>
        <taxon>Pseudomonadota</taxon>
        <taxon>Gammaproteobacteria</taxon>
        <taxon>Enterobacterales</taxon>
        <taxon>Morganellaceae</taxon>
        <taxon>Xenorhabdus</taxon>
    </lineage>
</organism>
<reference evidence="4" key="1">
    <citation type="journal article" date="2024" name="Toxins">
        <title>Genome Sequence Analysis of Native Xenorhabdus Strains Isolated from Entomopathogenic Nematodes in Argentina.</title>
        <authorList>
            <person name="Palma L."/>
            <person name="Frizzo L."/>
            <person name="Kaiser S."/>
            <person name="Berry C."/>
            <person name="Caballero P."/>
            <person name="Bode H.B."/>
            <person name="Del Valle E.E."/>
        </authorList>
    </citation>
    <scope>NUCLEOTIDE SEQUENCE [LARGE SCALE GENOMIC DNA]</scope>
    <source>
        <strain evidence="4">12</strain>
    </source>
</reference>